<accession>A0A2K8T3W0</accession>
<sequence length="55" mass="6163">MGTRQAIVLDEVLRSLIKFAPGVTARFVGMPAAVNYTVPNSRQCKDVRVVQKKFR</sequence>
<dbReference type="Proteomes" id="UP000232003">
    <property type="component" value="Chromosome"/>
</dbReference>
<dbReference type="EMBL" id="CP024785">
    <property type="protein sequence ID" value="AUB42387.1"/>
    <property type="molecule type" value="Genomic_DNA"/>
</dbReference>
<keyword evidence="2" id="KW-1185">Reference proteome</keyword>
<dbReference type="AlphaFoldDB" id="A0A2K8T3W0"/>
<gene>
    <name evidence="1" type="ORF">COO91_08515</name>
</gene>
<reference evidence="1 2" key="1">
    <citation type="submission" date="2017-11" db="EMBL/GenBank/DDBJ databases">
        <title>Complete genome of a free-living desiccation-tolerant cyanobacterium and its photosynthetic adaptation to extreme terrestrial habitat.</title>
        <authorList>
            <person name="Shang J."/>
        </authorList>
    </citation>
    <scope>NUCLEOTIDE SEQUENCE [LARGE SCALE GENOMIC DNA]</scope>
    <source>
        <strain evidence="1 2">CCNUN1</strain>
    </source>
</reference>
<evidence type="ECO:0000313" key="2">
    <source>
        <dbReference type="Proteomes" id="UP000232003"/>
    </source>
</evidence>
<organism evidence="1 2">
    <name type="scientific">Nostoc flagelliforme CCNUN1</name>
    <dbReference type="NCBI Taxonomy" id="2038116"/>
    <lineage>
        <taxon>Bacteria</taxon>
        <taxon>Bacillati</taxon>
        <taxon>Cyanobacteriota</taxon>
        <taxon>Cyanophyceae</taxon>
        <taxon>Nostocales</taxon>
        <taxon>Nostocaceae</taxon>
        <taxon>Nostoc</taxon>
    </lineage>
</organism>
<dbReference type="KEGG" id="nfl:COO91_08515"/>
<evidence type="ECO:0000313" key="1">
    <source>
        <dbReference type="EMBL" id="AUB42387.1"/>
    </source>
</evidence>
<proteinExistence type="predicted"/>
<name>A0A2K8T3W0_9NOSO</name>
<protein>
    <submittedName>
        <fullName evidence="1">Uncharacterized protein</fullName>
    </submittedName>
</protein>
<dbReference type="RefSeq" id="WP_157816785.1">
    <property type="nucleotide sequence ID" value="NZ_CAWNNC010000001.1"/>
</dbReference>